<proteinExistence type="predicted"/>
<accession>A0ACC3BYI8</accession>
<evidence type="ECO:0000313" key="1">
    <source>
        <dbReference type="EMBL" id="KAK1862930.1"/>
    </source>
</evidence>
<keyword evidence="2" id="KW-1185">Reference proteome</keyword>
<organism evidence="1 2">
    <name type="scientific">Pyropia yezoensis</name>
    <name type="common">Susabi-nori</name>
    <name type="synonym">Porphyra yezoensis</name>
    <dbReference type="NCBI Taxonomy" id="2788"/>
    <lineage>
        <taxon>Eukaryota</taxon>
        <taxon>Rhodophyta</taxon>
        <taxon>Bangiophyceae</taxon>
        <taxon>Bangiales</taxon>
        <taxon>Bangiaceae</taxon>
        <taxon>Pyropia</taxon>
    </lineage>
</organism>
<name>A0ACC3BYI8_PYRYE</name>
<dbReference type="Proteomes" id="UP000798662">
    <property type="component" value="Chromosome 2"/>
</dbReference>
<gene>
    <name evidence="1" type="ORF">I4F81_005496</name>
</gene>
<reference evidence="1" key="1">
    <citation type="submission" date="2019-11" db="EMBL/GenBank/DDBJ databases">
        <title>Nori genome reveals adaptations in red seaweeds to the harsh intertidal environment.</title>
        <authorList>
            <person name="Wang D."/>
            <person name="Mao Y."/>
        </authorList>
    </citation>
    <scope>NUCLEOTIDE SEQUENCE</scope>
    <source>
        <tissue evidence="1">Gametophyte</tissue>
    </source>
</reference>
<protein>
    <submittedName>
        <fullName evidence="1">Uncharacterized protein</fullName>
    </submittedName>
</protein>
<comment type="caution">
    <text evidence="1">The sequence shown here is derived from an EMBL/GenBank/DDBJ whole genome shotgun (WGS) entry which is preliminary data.</text>
</comment>
<dbReference type="EMBL" id="CM020619">
    <property type="protein sequence ID" value="KAK1862930.1"/>
    <property type="molecule type" value="Genomic_DNA"/>
</dbReference>
<sequence>MNDSQVKQQIQQMVSFIRQEAEEKAAEIGVKAEEDFNIRKLSTVEAAREKIRAEYERKTKLIQVNRKIAHSTELNGSRLKVLKARDEVLREVYDDADKRLARISTENPDVYKALLSSLILQSLLALRDEEVVVRTREADAPAVESALKTVSEEYTDKNDGAPINAVVDSKRFLSENCTGGVTLFSNGGRVMLENTFESRLEIAYQQNLPVIRSMLFGADDAEAASA</sequence>
<evidence type="ECO:0000313" key="2">
    <source>
        <dbReference type="Proteomes" id="UP000798662"/>
    </source>
</evidence>